<dbReference type="SUPFAM" id="SSF52047">
    <property type="entry name" value="RNI-like"/>
    <property type="match status" value="1"/>
</dbReference>
<evidence type="ECO:0000313" key="1">
    <source>
        <dbReference type="EMBL" id="KAJ3034704.1"/>
    </source>
</evidence>
<dbReference type="InterPro" id="IPR006553">
    <property type="entry name" value="Leu-rich_rpt_Cys-con_subtyp"/>
</dbReference>
<organism evidence="1 2">
    <name type="scientific">Rhizophlyctis rosea</name>
    <dbReference type="NCBI Taxonomy" id="64517"/>
    <lineage>
        <taxon>Eukaryota</taxon>
        <taxon>Fungi</taxon>
        <taxon>Fungi incertae sedis</taxon>
        <taxon>Chytridiomycota</taxon>
        <taxon>Chytridiomycota incertae sedis</taxon>
        <taxon>Chytridiomycetes</taxon>
        <taxon>Rhizophlyctidales</taxon>
        <taxon>Rhizophlyctidaceae</taxon>
        <taxon>Rhizophlyctis</taxon>
    </lineage>
</organism>
<proteinExistence type="predicted"/>
<feature type="non-terminal residue" evidence="1">
    <location>
        <position position="119"/>
    </location>
</feature>
<comment type="caution">
    <text evidence="1">The sequence shown here is derived from an EMBL/GenBank/DDBJ whole genome shotgun (WGS) entry which is preliminary data.</text>
</comment>
<dbReference type="Gene3D" id="3.80.10.10">
    <property type="entry name" value="Ribonuclease Inhibitor"/>
    <property type="match status" value="1"/>
</dbReference>
<dbReference type="AlphaFoldDB" id="A0AAD5WWR9"/>
<gene>
    <name evidence="1" type="ORF">HK097_004413</name>
</gene>
<dbReference type="Proteomes" id="UP001212841">
    <property type="component" value="Unassembled WGS sequence"/>
</dbReference>
<evidence type="ECO:0000313" key="2">
    <source>
        <dbReference type="Proteomes" id="UP001212841"/>
    </source>
</evidence>
<accession>A0AAD5WWR9</accession>
<sequence length="119" mass="13321">MTYTELDDPIAKEIARRCPNLTLFACDYTYLTDDGLTYIAQNLVKLMDISCRQCVEISDDGVVALVEHAGSRLRRVNLAENRKLTDLSAMELMDCTRVHTLSFGTIGVTNTAIKEMVTE</sequence>
<reference evidence="1" key="1">
    <citation type="submission" date="2020-05" db="EMBL/GenBank/DDBJ databases">
        <title>Phylogenomic resolution of chytrid fungi.</title>
        <authorList>
            <person name="Stajich J.E."/>
            <person name="Amses K."/>
            <person name="Simmons R."/>
            <person name="Seto K."/>
            <person name="Myers J."/>
            <person name="Bonds A."/>
            <person name="Quandt C.A."/>
            <person name="Barry K."/>
            <person name="Liu P."/>
            <person name="Grigoriev I."/>
            <person name="Longcore J.E."/>
            <person name="James T.Y."/>
        </authorList>
    </citation>
    <scope>NUCLEOTIDE SEQUENCE</scope>
    <source>
        <strain evidence="1">JEL0318</strain>
    </source>
</reference>
<name>A0AAD5WWR9_9FUNG</name>
<dbReference type="InterPro" id="IPR032675">
    <property type="entry name" value="LRR_dom_sf"/>
</dbReference>
<protein>
    <submittedName>
        <fullName evidence="1">Uncharacterized protein</fullName>
    </submittedName>
</protein>
<dbReference type="EMBL" id="JADGJD010002127">
    <property type="protein sequence ID" value="KAJ3034704.1"/>
    <property type="molecule type" value="Genomic_DNA"/>
</dbReference>
<dbReference type="SMART" id="SM00367">
    <property type="entry name" value="LRR_CC"/>
    <property type="match status" value="3"/>
</dbReference>
<keyword evidence="2" id="KW-1185">Reference proteome</keyword>